<feature type="compositionally biased region" description="Low complexity" evidence="1">
    <location>
        <begin position="248"/>
        <end position="257"/>
    </location>
</feature>
<feature type="compositionally biased region" description="Basic and acidic residues" evidence="1">
    <location>
        <begin position="229"/>
        <end position="244"/>
    </location>
</feature>
<feature type="compositionally biased region" description="Low complexity" evidence="1">
    <location>
        <begin position="299"/>
        <end position="308"/>
    </location>
</feature>
<evidence type="ECO:0000313" key="3">
    <source>
        <dbReference type="Proteomes" id="UP000663841"/>
    </source>
</evidence>
<feature type="compositionally biased region" description="Pro residues" evidence="1">
    <location>
        <begin position="269"/>
        <end position="284"/>
    </location>
</feature>
<dbReference type="AlphaFoldDB" id="A0A8H2XLG2"/>
<feature type="region of interest" description="Disordered" evidence="1">
    <location>
        <begin position="564"/>
        <end position="586"/>
    </location>
</feature>
<dbReference type="EMBL" id="CAJMWW010000082">
    <property type="protein sequence ID" value="CAE6428016.1"/>
    <property type="molecule type" value="Genomic_DNA"/>
</dbReference>
<comment type="caution">
    <text evidence="2">The sequence shown here is derived from an EMBL/GenBank/DDBJ whole genome shotgun (WGS) entry which is preliminary data.</text>
</comment>
<feature type="region of interest" description="Disordered" evidence="1">
    <location>
        <begin position="99"/>
        <end position="193"/>
    </location>
</feature>
<organism evidence="2 3">
    <name type="scientific">Rhizoctonia solani</name>
    <dbReference type="NCBI Taxonomy" id="456999"/>
    <lineage>
        <taxon>Eukaryota</taxon>
        <taxon>Fungi</taxon>
        <taxon>Dikarya</taxon>
        <taxon>Basidiomycota</taxon>
        <taxon>Agaricomycotina</taxon>
        <taxon>Agaricomycetes</taxon>
        <taxon>Cantharellales</taxon>
        <taxon>Ceratobasidiaceae</taxon>
        <taxon>Rhizoctonia</taxon>
    </lineage>
</organism>
<proteinExistence type="predicted"/>
<accession>A0A8H2XLG2</accession>
<gene>
    <name evidence="2" type="ORF">RDB_LOCUS60148</name>
</gene>
<feature type="region of interest" description="Disordered" evidence="1">
    <location>
        <begin position="214"/>
        <end position="314"/>
    </location>
</feature>
<feature type="compositionally biased region" description="Polar residues" evidence="1">
    <location>
        <begin position="102"/>
        <end position="117"/>
    </location>
</feature>
<evidence type="ECO:0000256" key="1">
    <source>
        <dbReference type="SAM" id="MobiDB-lite"/>
    </source>
</evidence>
<feature type="region of interest" description="Disordered" evidence="1">
    <location>
        <begin position="1"/>
        <end position="52"/>
    </location>
</feature>
<protein>
    <submittedName>
        <fullName evidence="2">Uncharacterized protein</fullName>
    </submittedName>
</protein>
<evidence type="ECO:0000313" key="2">
    <source>
        <dbReference type="EMBL" id="CAE6428016.1"/>
    </source>
</evidence>
<name>A0A8H2XLG2_9AGAM</name>
<feature type="compositionally biased region" description="Basic residues" evidence="1">
    <location>
        <begin position="13"/>
        <end position="22"/>
    </location>
</feature>
<sequence>MRRPVTSIERHTRPSHNAHGKKSASVSVPAPARLNPISHHREQDQLASQLSKQLSVGTAEGLVLKSALKRRPVEPIQTKRVLPAQSVKPLRICKREGAASKTDLSQLPTPSSVSSLQGHHRASVSHTDGARVTSRHRKNTSGSSSEWEYLDSLGEEPVSPQSVTSAERPVTSLATNGSFGSLMKGNGLPSSDSRSLPVLDNIWGSFVSETAFGSSLPPSPVASISVRHQPQETNDREQTGHRSMDPGSSTNTSCSSHSETHWKAGSAPPFSPPVANLPPIPKPTLPLGRGPRHKRSRSSANPTALLTPPTSPTEAVEFQGLDHAITTSTSDDKPLGRSGNKYSAPRQQLGPMLARSASSPSIRPPVSPEIGYSPIDTRGPGALSRLSVRHHKSRSISPSSISQSSSQCTPVPGTPVAVPSSAVNLEAPYLGTSSGSLGTSGPNILMPREGCVKSFEDSIIDVGIQAPGTVSGGVSDAILGKPPSVSSNPIWPYEKTIGVLDNQDATEGDLREEPLLTPPITPAWAVHVFDVDSEDNLKFSRMGHSESSDHIPLARTGNLAQMRRQKRSNMRSGSTQFPPEHSYRPDMLLANPKEADTRSNNPSRNATLLARNGL</sequence>
<reference evidence="2" key="1">
    <citation type="submission" date="2021-01" db="EMBL/GenBank/DDBJ databases">
        <authorList>
            <person name="Kaushik A."/>
        </authorList>
    </citation>
    <scope>NUCLEOTIDE SEQUENCE</scope>
    <source>
        <strain evidence="2">AG3-T5</strain>
    </source>
</reference>
<feature type="compositionally biased region" description="Low complexity" evidence="1">
    <location>
        <begin position="395"/>
        <end position="407"/>
    </location>
</feature>
<feature type="region of interest" description="Disordered" evidence="1">
    <location>
        <begin position="326"/>
        <end position="413"/>
    </location>
</feature>
<dbReference type="Proteomes" id="UP000663841">
    <property type="component" value="Unassembled WGS sequence"/>
</dbReference>